<dbReference type="CDD" id="cd00873">
    <property type="entry name" value="KU80"/>
    <property type="match status" value="1"/>
</dbReference>
<dbReference type="GO" id="GO:0003678">
    <property type="term" value="F:DNA helicase activity"/>
    <property type="evidence" value="ECO:0007669"/>
    <property type="project" value="UniProtKB-EC"/>
</dbReference>
<dbReference type="GO" id="GO:0003684">
    <property type="term" value="F:damaged DNA binding"/>
    <property type="evidence" value="ECO:0007669"/>
    <property type="project" value="InterPro"/>
</dbReference>
<evidence type="ECO:0000256" key="5">
    <source>
        <dbReference type="ARBA" id="ARBA00008142"/>
    </source>
</evidence>
<feature type="domain" description="Ku" evidence="27">
    <location>
        <begin position="255"/>
        <end position="393"/>
    </location>
</feature>
<feature type="binding site" evidence="24">
    <location>
        <position position="756"/>
    </location>
    <ligand>
        <name>ATP</name>
        <dbReference type="ChEBI" id="CHEBI:30616"/>
    </ligand>
</feature>
<feature type="binding site" evidence="24">
    <location>
        <position position="860"/>
    </location>
    <ligand>
        <name>ATP</name>
        <dbReference type="ChEBI" id="CHEBI:30616"/>
    </ligand>
</feature>
<keyword evidence="18" id="KW-0779">Telomere</keyword>
<dbReference type="GO" id="GO:0005524">
    <property type="term" value="F:ATP binding"/>
    <property type="evidence" value="ECO:0007669"/>
    <property type="project" value="UniProtKB-KW"/>
</dbReference>
<evidence type="ECO:0000256" key="3">
    <source>
        <dbReference type="ARBA" id="ARBA00004574"/>
    </source>
</evidence>
<proteinExistence type="inferred from homology"/>
<keyword evidence="22" id="KW-0539">Nucleus</keyword>
<dbReference type="Gene3D" id="1.25.40.240">
    <property type="entry name" value="Ku, C-terminal domain"/>
    <property type="match status" value="1"/>
</dbReference>
<evidence type="ECO:0000256" key="16">
    <source>
        <dbReference type="ARBA" id="ARBA00022806"/>
    </source>
</evidence>
<keyword evidence="16" id="KW-0347">Helicase</keyword>
<dbReference type="GO" id="GO:0016787">
    <property type="term" value="F:hydrolase activity"/>
    <property type="evidence" value="ECO:0007669"/>
    <property type="project" value="UniProtKB-KW"/>
</dbReference>
<feature type="active site" description="Pros-phosphohistidine intermediate" evidence="24">
    <location>
        <position position="863"/>
    </location>
</feature>
<evidence type="ECO:0000256" key="24">
    <source>
        <dbReference type="PROSITE-ProRule" id="PRU00706"/>
    </source>
</evidence>
<evidence type="ECO:0000259" key="28">
    <source>
        <dbReference type="SMART" id="SM00562"/>
    </source>
</evidence>
<dbReference type="NCBIfam" id="NF001908">
    <property type="entry name" value="PRK00668.1"/>
    <property type="match status" value="1"/>
</dbReference>
<comment type="similarity">
    <text evidence="4">Belongs to the ku80 family.</text>
</comment>
<evidence type="ECO:0000256" key="7">
    <source>
        <dbReference type="ARBA" id="ARBA00012966"/>
    </source>
</evidence>
<evidence type="ECO:0000256" key="15">
    <source>
        <dbReference type="ARBA" id="ARBA00022801"/>
    </source>
</evidence>
<dbReference type="InterPro" id="IPR016194">
    <property type="entry name" value="SPOC-like_C_dom_sf"/>
</dbReference>
<dbReference type="AlphaFoldDB" id="A0A4T0ITF7"/>
<dbReference type="InterPro" id="IPR006164">
    <property type="entry name" value="DNA_bd_Ku70/Ku80"/>
</dbReference>
<dbReference type="GO" id="GO:0006228">
    <property type="term" value="P:UTP biosynthetic process"/>
    <property type="evidence" value="ECO:0007669"/>
    <property type="project" value="InterPro"/>
</dbReference>
<feature type="region of interest" description="Disordered" evidence="26">
    <location>
        <begin position="431"/>
        <end position="451"/>
    </location>
</feature>
<comment type="subcellular location">
    <subcellularLocation>
        <location evidence="3">Chromosome</location>
        <location evidence="3">Telomere</location>
    </subcellularLocation>
    <subcellularLocation>
        <location evidence="2">Nucleus</location>
    </subcellularLocation>
</comment>
<keyword evidence="14" id="KW-0418">Kinase</keyword>
<keyword evidence="20" id="KW-0233">DNA recombination</keyword>
<evidence type="ECO:0000256" key="23">
    <source>
        <dbReference type="ARBA" id="ARBA00031847"/>
    </source>
</evidence>
<dbReference type="Pfam" id="PF00334">
    <property type="entry name" value="NDK"/>
    <property type="match status" value="1"/>
</dbReference>
<evidence type="ECO:0000256" key="21">
    <source>
        <dbReference type="ARBA" id="ARBA00023204"/>
    </source>
</evidence>
<reference evidence="29 30" key="1">
    <citation type="submission" date="2019-03" db="EMBL/GenBank/DDBJ databases">
        <title>Sequencing 23 genomes of Wallemia ichthyophaga.</title>
        <authorList>
            <person name="Gostincar C."/>
        </authorList>
    </citation>
    <scope>NUCLEOTIDE SEQUENCE [LARGE SCALE GENOMIC DNA]</scope>
    <source>
        <strain evidence="29 30">EXF-6200</strain>
    </source>
</reference>
<evidence type="ECO:0000313" key="30">
    <source>
        <dbReference type="Proteomes" id="UP000310689"/>
    </source>
</evidence>
<evidence type="ECO:0000256" key="8">
    <source>
        <dbReference type="ARBA" id="ARBA00017632"/>
    </source>
</evidence>
<evidence type="ECO:0000256" key="17">
    <source>
        <dbReference type="ARBA" id="ARBA00022840"/>
    </source>
</evidence>
<keyword evidence="11" id="KW-0808">Transferase</keyword>
<evidence type="ECO:0000256" key="10">
    <source>
        <dbReference type="ARBA" id="ARBA00022454"/>
    </source>
</evidence>
<keyword evidence="15" id="KW-0378">Hydrolase</keyword>
<dbReference type="CDD" id="cd04413">
    <property type="entry name" value="NDPk_I"/>
    <property type="match status" value="1"/>
</dbReference>
<evidence type="ECO:0000256" key="11">
    <source>
        <dbReference type="ARBA" id="ARBA00022679"/>
    </source>
</evidence>
<evidence type="ECO:0000259" key="27">
    <source>
        <dbReference type="SMART" id="SM00559"/>
    </source>
</evidence>
<feature type="binding site" evidence="24">
    <location>
        <position position="833"/>
    </location>
    <ligand>
        <name>ATP</name>
        <dbReference type="ChEBI" id="CHEBI:30616"/>
    </ligand>
</feature>
<dbReference type="InterPro" id="IPR014893">
    <property type="entry name" value="Ku_PK_bind"/>
</dbReference>
<evidence type="ECO:0000256" key="25">
    <source>
        <dbReference type="RuleBase" id="RU004011"/>
    </source>
</evidence>
<evidence type="ECO:0000256" key="4">
    <source>
        <dbReference type="ARBA" id="ARBA00007726"/>
    </source>
</evidence>
<dbReference type="EC" id="2.7.4.6" evidence="7"/>
<dbReference type="GO" id="GO:0000723">
    <property type="term" value="P:telomere maintenance"/>
    <property type="evidence" value="ECO:0007669"/>
    <property type="project" value="InterPro"/>
</dbReference>
<dbReference type="GO" id="GO:0006241">
    <property type="term" value="P:CTP biosynthetic process"/>
    <property type="evidence" value="ECO:0007669"/>
    <property type="project" value="InterPro"/>
</dbReference>
<organism evidence="29 30">
    <name type="scientific">Wallemia ichthyophaga</name>
    <dbReference type="NCBI Taxonomy" id="245174"/>
    <lineage>
        <taxon>Eukaryota</taxon>
        <taxon>Fungi</taxon>
        <taxon>Dikarya</taxon>
        <taxon>Basidiomycota</taxon>
        <taxon>Wallemiomycotina</taxon>
        <taxon>Wallemiomycetes</taxon>
        <taxon>Wallemiales</taxon>
        <taxon>Wallemiaceae</taxon>
        <taxon>Wallemia</taxon>
    </lineage>
</organism>
<dbReference type="SUPFAM" id="SSF53300">
    <property type="entry name" value="vWA-like"/>
    <property type="match status" value="1"/>
</dbReference>
<keyword evidence="21" id="KW-0234">DNA repair</keyword>
<dbReference type="SUPFAM" id="SSF54919">
    <property type="entry name" value="Nucleoside diphosphate kinase, NDK"/>
    <property type="match status" value="1"/>
</dbReference>
<dbReference type="PRINTS" id="PR01243">
    <property type="entry name" value="NUCDPKINASE"/>
</dbReference>
<sequence length="899" mass="98981">MSSVRSGYSINLYVIHLTHPSHELIRDVKDYINGVIINKIINNLKTDLIGLIVVDGGTNNTLHNESTNQFRHLNSIFNLQQSNKSLLSLVDSLDLSNPPIVDPIDSLIVAYNQIEIKYASKKSWSKSINYITDNQLATDGTDYITLLNSLNQLNINLNVINSENSTTNVFLTNLTSELYSSSTTTFQQAQQRLHKPISNASKSTQMYNNLSISDKYNFSVKYAKAVGKATKLPLKILEGVTQDKATSAPIHKLDDEEVEGERLIRAYNYGSNLVPAPSETEGGFVQFESPGGIHFLCAYPAHTLRRDWVVGEPAFICADMKDLPAQCALSSIIHALHRNNLIALVRYARKDGEKPYLGVCIPVVNKSDEYLQYLRIPFADQIRTYSFPSLEREGGEKRSGNGSGASRHLPTDEQCVAMDAFVDSMEVGGGYGASGSADEGEGGGDNDGNTNRKSDVGWFDIHESLSPATHRIYQAVVHSAARGRIDPESLPPPHPEVVKYLNPPAFTKKRAKGAIERCTSLFGLSEHTPQPKKTRYGRKRGNEDRQRPQEINIDELLGEGGSGVSNAHTNTNTTQNTLSNPVQTWNEMEEGDKEKAEEVHELMSTSIVTAASNSETYAAAVEGLEVLRGYATKHNVAEDYNELLGRLKGMEKFFTYLRNHDGEALSLITAGEDEQGVVETVMFARTFLRSTSRQATRAFSTARPASSLRNVAFGVSAAAALGATALATQPLHLDAPQQTIAGQEGTFSERSFVMIKPDGVSRQIVGKIISRFEERGYKLVAVKSVTPSKELAKEHYVDLAQRPFYPGLVDYITSGTPVVALVWEGKDVIRQGRRMVGATNPLQSDPGSIRGTYAVSVGRNIIHASDSFESATKEIGLWFNDKEMSSYQPTAWPWIFSDN</sequence>
<comment type="caution">
    <text evidence="29">The sequence shown here is derived from an EMBL/GenBank/DDBJ whole genome shotgun (WGS) entry which is preliminary data.</text>
</comment>
<feature type="binding site" evidence="24">
    <location>
        <position position="850"/>
    </location>
    <ligand>
        <name>ATP</name>
        <dbReference type="ChEBI" id="CHEBI:30616"/>
    </ligand>
</feature>
<evidence type="ECO:0000313" key="29">
    <source>
        <dbReference type="EMBL" id="TIB31772.1"/>
    </source>
</evidence>
<comment type="cofactor">
    <cofactor evidence="1">
        <name>Mg(2+)</name>
        <dbReference type="ChEBI" id="CHEBI:18420"/>
    </cofactor>
</comment>
<evidence type="ECO:0000256" key="26">
    <source>
        <dbReference type="SAM" id="MobiDB-lite"/>
    </source>
</evidence>
<dbReference type="GO" id="GO:0043564">
    <property type="term" value="C:Ku70:Ku80 complex"/>
    <property type="evidence" value="ECO:0007669"/>
    <property type="project" value="InterPro"/>
</dbReference>
<evidence type="ECO:0000256" key="14">
    <source>
        <dbReference type="ARBA" id="ARBA00022777"/>
    </source>
</evidence>
<evidence type="ECO:0000256" key="22">
    <source>
        <dbReference type="ARBA" id="ARBA00023242"/>
    </source>
</evidence>
<dbReference type="Pfam" id="PF02735">
    <property type="entry name" value="Ku"/>
    <property type="match status" value="1"/>
</dbReference>
<dbReference type="Pfam" id="PF08785">
    <property type="entry name" value="Ku_PK_bind"/>
    <property type="match status" value="1"/>
</dbReference>
<feature type="region of interest" description="Disordered" evidence="26">
    <location>
        <begin position="525"/>
        <end position="547"/>
    </location>
</feature>
<dbReference type="GO" id="GO:0042162">
    <property type="term" value="F:telomeric DNA binding"/>
    <property type="evidence" value="ECO:0007669"/>
    <property type="project" value="InterPro"/>
</dbReference>
<dbReference type="GO" id="GO:0006183">
    <property type="term" value="P:GTP biosynthetic process"/>
    <property type="evidence" value="ECO:0007669"/>
    <property type="project" value="InterPro"/>
</dbReference>
<protein>
    <recommendedName>
        <fullName evidence="9">ATP-dependent DNA helicase II subunit 2</fullName>
        <ecNumber evidence="7">2.7.4.6</ecNumber>
        <ecNumber evidence="6">3.6.4.12</ecNumber>
    </recommendedName>
    <alternativeName>
        <fullName evidence="23">ATP-dependent DNA helicase II subunit Ku80</fullName>
    </alternativeName>
    <alternativeName>
        <fullName evidence="8">Nucleoside diphosphate kinase</fullName>
    </alternativeName>
</protein>
<evidence type="ECO:0000256" key="2">
    <source>
        <dbReference type="ARBA" id="ARBA00004123"/>
    </source>
</evidence>
<evidence type="ECO:0000256" key="18">
    <source>
        <dbReference type="ARBA" id="ARBA00022895"/>
    </source>
</evidence>
<dbReference type="FunFam" id="3.30.70.141:FF:000002">
    <property type="entry name" value="Nucleoside diphosphate kinase"/>
    <property type="match status" value="1"/>
</dbReference>
<gene>
    <name evidence="29" type="ORF">E3P86_03265</name>
</gene>
<feature type="compositionally biased region" description="Basic residues" evidence="26">
    <location>
        <begin position="530"/>
        <end position="539"/>
    </location>
</feature>
<dbReference type="SUPFAM" id="SSF101420">
    <property type="entry name" value="C-terminal domain of Ku80"/>
    <property type="match status" value="1"/>
</dbReference>
<keyword evidence="19" id="KW-0238">DNA-binding</keyword>
<dbReference type="GO" id="GO:0006303">
    <property type="term" value="P:double-strand break repair via nonhomologous end joining"/>
    <property type="evidence" value="ECO:0007669"/>
    <property type="project" value="InterPro"/>
</dbReference>
<keyword evidence="12" id="KW-0547">Nucleotide-binding</keyword>
<feature type="binding site" evidence="24">
    <location>
        <position position="804"/>
    </location>
    <ligand>
        <name>ATP</name>
        <dbReference type="ChEBI" id="CHEBI:30616"/>
    </ligand>
</feature>
<dbReference type="Gene3D" id="1.10.1600.10">
    <property type="match status" value="1"/>
</dbReference>
<evidence type="ECO:0000256" key="9">
    <source>
        <dbReference type="ARBA" id="ARBA00021792"/>
    </source>
</evidence>
<dbReference type="SMART" id="SM00562">
    <property type="entry name" value="NDK"/>
    <property type="match status" value="1"/>
</dbReference>
<dbReference type="InterPro" id="IPR001564">
    <property type="entry name" value="Nucleoside_diP_kinase"/>
</dbReference>
<dbReference type="EMBL" id="SPOI01000220">
    <property type="protein sequence ID" value="TIB31772.1"/>
    <property type="molecule type" value="Genomic_DNA"/>
</dbReference>
<dbReference type="InterPro" id="IPR024193">
    <property type="entry name" value="Ku80"/>
</dbReference>
<evidence type="ECO:0000256" key="1">
    <source>
        <dbReference type="ARBA" id="ARBA00001946"/>
    </source>
</evidence>
<evidence type="ECO:0000256" key="20">
    <source>
        <dbReference type="ARBA" id="ARBA00023172"/>
    </source>
</evidence>
<feature type="compositionally biased region" description="Basic and acidic residues" evidence="26">
    <location>
        <begin position="390"/>
        <end position="399"/>
    </location>
</feature>
<feature type="binding site" evidence="24">
    <location>
        <position position="839"/>
    </location>
    <ligand>
        <name>ATP</name>
        <dbReference type="ChEBI" id="CHEBI:30616"/>
    </ligand>
</feature>
<name>A0A4T0ITF7_WALIC</name>
<dbReference type="PANTHER" id="PTHR11349">
    <property type="entry name" value="NUCLEOSIDE DIPHOSPHATE KINASE"/>
    <property type="match status" value="1"/>
</dbReference>
<dbReference type="HAMAP" id="MF_00451">
    <property type="entry name" value="NDP_kinase"/>
    <property type="match status" value="1"/>
</dbReference>
<keyword evidence="10" id="KW-0158">Chromosome</keyword>
<keyword evidence="17" id="KW-0067">ATP-binding</keyword>
<dbReference type="InterPro" id="IPR036850">
    <property type="entry name" value="NDK-like_dom_sf"/>
</dbReference>
<dbReference type="Proteomes" id="UP000310689">
    <property type="component" value="Unassembled WGS sequence"/>
</dbReference>
<evidence type="ECO:0000256" key="19">
    <source>
        <dbReference type="ARBA" id="ARBA00023125"/>
    </source>
</evidence>
<dbReference type="EC" id="3.6.4.12" evidence="6"/>
<dbReference type="InterPro" id="IPR034907">
    <property type="entry name" value="NDK-like_dom"/>
</dbReference>
<dbReference type="InterPro" id="IPR036494">
    <property type="entry name" value="Ku_C_sf"/>
</dbReference>
<dbReference type="GO" id="GO:0000781">
    <property type="term" value="C:chromosome, telomeric region"/>
    <property type="evidence" value="ECO:0007669"/>
    <property type="project" value="UniProtKB-SubCell"/>
</dbReference>
<dbReference type="PROSITE" id="PS51374">
    <property type="entry name" value="NDPK_LIKE"/>
    <property type="match status" value="1"/>
</dbReference>
<dbReference type="InterPro" id="IPR036465">
    <property type="entry name" value="vWFA_dom_sf"/>
</dbReference>
<dbReference type="GO" id="GO:0004550">
    <property type="term" value="F:nucleoside diphosphate kinase activity"/>
    <property type="evidence" value="ECO:0007669"/>
    <property type="project" value="UniProtKB-EC"/>
</dbReference>
<feature type="region of interest" description="Disordered" evidence="26">
    <location>
        <begin position="390"/>
        <end position="409"/>
    </location>
</feature>
<keyword evidence="13" id="KW-0227">DNA damage</keyword>
<dbReference type="Gene3D" id="3.30.70.141">
    <property type="entry name" value="Nucleoside diphosphate kinase-like domain"/>
    <property type="match status" value="1"/>
</dbReference>
<dbReference type="SUPFAM" id="SSF100939">
    <property type="entry name" value="SPOC domain-like"/>
    <property type="match status" value="1"/>
</dbReference>
<dbReference type="GO" id="GO:0006310">
    <property type="term" value="P:DNA recombination"/>
    <property type="evidence" value="ECO:0007669"/>
    <property type="project" value="UniProtKB-KW"/>
</dbReference>
<feature type="domain" description="Nucleoside diphosphate kinase-like" evidence="28">
    <location>
        <begin position="748"/>
        <end position="886"/>
    </location>
</feature>
<dbReference type="SMART" id="SM00559">
    <property type="entry name" value="Ku78"/>
    <property type="match status" value="1"/>
</dbReference>
<accession>A0A4T0ITF7</accession>
<evidence type="ECO:0000256" key="6">
    <source>
        <dbReference type="ARBA" id="ARBA00012551"/>
    </source>
</evidence>
<dbReference type="Gene3D" id="2.40.290.10">
    <property type="match status" value="1"/>
</dbReference>
<evidence type="ECO:0000256" key="12">
    <source>
        <dbReference type="ARBA" id="ARBA00022741"/>
    </source>
</evidence>
<evidence type="ECO:0000256" key="13">
    <source>
        <dbReference type="ARBA" id="ARBA00022763"/>
    </source>
</evidence>
<comment type="similarity">
    <text evidence="5 24 25">Belongs to the NDK family.</text>
</comment>